<organism evidence="1">
    <name type="scientific">freshwater metagenome</name>
    <dbReference type="NCBI Taxonomy" id="449393"/>
    <lineage>
        <taxon>unclassified sequences</taxon>
        <taxon>metagenomes</taxon>
        <taxon>ecological metagenomes</taxon>
    </lineage>
</organism>
<gene>
    <name evidence="1" type="ORF">UFOPK3472_01883</name>
</gene>
<name>A0A6J7FBY9_9ZZZZ</name>
<accession>A0A6J7FBY9</accession>
<dbReference type="EMBL" id="CAFBLX010000119">
    <property type="protein sequence ID" value="CAB4891084.1"/>
    <property type="molecule type" value="Genomic_DNA"/>
</dbReference>
<dbReference type="AlphaFoldDB" id="A0A6J7FBY9"/>
<proteinExistence type="predicted"/>
<protein>
    <submittedName>
        <fullName evidence="1">Unannotated protein</fullName>
    </submittedName>
</protein>
<evidence type="ECO:0000313" key="1">
    <source>
        <dbReference type="EMBL" id="CAB4891084.1"/>
    </source>
</evidence>
<reference evidence="1" key="1">
    <citation type="submission" date="2020-05" db="EMBL/GenBank/DDBJ databases">
        <authorList>
            <person name="Chiriac C."/>
            <person name="Salcher M."/>
            <person name="Ghai R."/>
            <person name="Kavagutti S V."/>
        </authorList>
    </citation>
    <scope>NUCLEOTIDE SEQUENCE</scope>
</reference>
<sequence>MRKSLQRAVVATALTVPLVLGIGAGTAAAAPQVTNLQVPIVTGFQIAPGAVPGGFFQTIPMKATVGDEPGVATFSAANIAPFADQYPYRYLNLNWRNLATGATGAADLRHWQDDPTPSPGGPYGREDLPLEVVANTGPGPVVVTVTHTKDYSNGGQWGSPYLDTLLPGAGVVLVP</sequence>